<evidence type="ECO:0000256" key="5">
    <source>
        <dbReference type="ARBA" id="ARBA00022475"/>
    </source>
</evidence>
<dbReference type="SMART" id="SM00387">
    <property type="entry name" value="HATPase_c"/>
    <property type="match status" value="1"/>
</dbReference>
<evidence type="ECO:0000256" key="10">
    <source>
        <dbReference type="ARBA" id="ARBA00022777"/>
    </source>
</evidence>
<evidence type="ECO:0000259" key="17">
    <source>
        <dbReference type="PROSITE" id="PS50112"/>
    </source>
</evidence>
<feature type="domain" description="PAS" evidence="17">
    <location>
        <begin position="245"/>
        <end position="296"/>
    </location>
</feature>
<dbReference type="Pfam" id="PF00989">
    <property type="entry name" value="PAS"/>
    <property type="match status" value="1"/>
</dbReference>
<dbReference type="InterPro" id="IPR036097">
    <property type="entry name" value="HisK_dim/P_sf"/>
</dbReference>
<dbReference type="InterPro" id="IPR036890">
    <property type="entry name" value="HATPase_C_sf"/>
</dbReference>
<accession>A0A6N9TM28</accession>
<evidence type="ECO:0000313" key="21">
    <source>
        <dbReference type="Proteomes" id="UP000469346"/>
    </source>
</evidence>
<evidence type="ECO:0000259" key="18">
    <source>
        <dbReference type="PROSITE" id="PS50113"/>
    </source>
</evidence>
<dbReference type="GO" id="GO:0005524">
    <property type="term" value="F:ATP binding"/>
    <property type="evidence" value="ECO:0007669"/>
    <property type="project" value="UniProtKB-KW"/>
</dbReference>
<dbReference type="Pfam" id="PF02518">
    <property type="entry name" value="HATPase_c"/>
    <property type="match status" value="1"/>
</dbReference>
<dbReference type="Gene3D" id="1.10.287.130">
    <property type="match status" value="1"/>
</dbReference>
<dbReference type="SUPFAM" id="SSF158472">
    <property type="entry name" value="HAMP domain-like"/>
    <property type="match status" value="1"/>
</dbReference>
<keyword evidence="5" id="KW-1003">Cell membrane</keyword>
<dbReference type="CDD" id="cd00130">
    <property type="entry name" value="PAS"/>
    <property type="match status" value="1"/>
</dbReference>
<evidence type="ECO:0000256" key="8">
    <source>
        <dbReference type="ARBA" id="ARBA00022692"/>
    </source>
</evidence>
<dbReference type="SMART" id="SM00091">
    <property type="entry name" value="PAS"/>
    <property type="match status" value="1"/>
</dbReference>
<keyword evidence="10" id="KW-0418">Kinase</keyword>
<dbReference type="InterPro" id="IPR003661">
    <property type="entry name" value="HisK_dim/P_dom"/>
</dbReference>
<evidence type="ECO:0000259" key="19">
    <source>
        <dbReference type="PROSITE" id="PS50885"/>
    </source>
</evidence>
<evidence type="ECO:0000256" key="2">
    <source>
        <dbReference type="ARBA" id="ARBA00004141"/>
    </source>
</evidence>
<dbReference type="SUPFAM" id="SSF55785">
    <property type="entry name" value="PYP-like sensor domain (PAS domain)"/>
    <property type="match status" value="1"/>
</dbReference>
<dbReference type="GO" id="GO:0007234">
    <property type="term" value="P:osmosensory signaling via phosphorelay pathway"/>
    <property type="evidence" value="ECO:0007669"/>
    <property type="project" value="TreeGrafter"/>
</dbReference>
<keyword evidence="6" id="KW-0597">Phosphoprotein</keyword>
<dbReference type="GO" id="GO:0005886">
    <property type="term" value="C:plasma membrane"/>
    <property type="evidence" value="ECO:0007669"/>
    <property type="project" value="UniProtKB-SubCell"/>
</dbReference>
<dbReference type="GO" id="GO:0000156">
    <property type="term" value="F:phosphorelay response regulator activity"/>
    <property type="evidence" value="ECO:0007669"/>
    <property type="project" value="TreeGrafter"/>
</dbReference>
<dbReference type="InterPro" id="IPR005467">
    <property type="entry name" value="His_kinase_dom"/>
</dbReference>
<dbReference type="PANTHER" id="PTHR42878:SF7">
    <property type="entry name" value="SENSOR HISTIDINE KINASE GLRK"/>
    <property type="match status" value="1"/>
</dbReference>
<dbReference type="PROSITE" id="PS50885">
    <property type="entry name" value="HAMP"/>
    <property type="match status" value="1"/>
</dbReference>
<dbReference type="CDD" id="cd00082">
    <property type="entry name" value="HisKA"/>
    <property type="match status" value="1"/>
</dbReference>
<reference evidence="20 21" key="1">
    <citation type="submission" date="2020-02" db="EMBL/GenBank/DDBJ databases">
        <title>Comparative genomics of sulfur disproportionating microorganisms.</title>
        <authorList>
            <person name="Ward L.M."/>
            <person name="Bertran E."/>
            <person name="Johnston D.T."/>
        </authorList>
    </citation>
    <scope>NUCLEOTIDE SEQUENCE [LARGE SCALE GENOMIC DNA]</scope>
    <source>
        <strain evidence="20 21">DSM 100025</strain>
    </source>
</reference>
<feature type="domain" description="Histidine kinase" evidence="16">
    <location>
        <begin position="370"/>
        <end position="586"/>
    </location>
</feature>
<dbReference type="FunFam" id="1.10.287.130:FF:000008">
    <property type="entry name" value="Two-component sensor histidine kinase"/>
    <property type="match status" value="1"/>
</dbReference>
<comment type="catalytic activity">
    <reaction evidence="1">
        <text>ATP + protein L-histidine = ADP + protein N-phospho-L-histidine.</text>
        <dbReference type="EC" id="2.7.13.3"/>
    </reaction>
</comment>
<dbReference type="EMBL" id="JAAGRR010000006">
    <property type="protein sequence ID" value="NDY41490.1"/>
    <property type="molecule type" value="Genomic_DNA"/>
</dbReference>
<dbReference type="InterPro" id="IPR000700">
    <property type="entry name" value="PAS-assoc_C"/>
</dbReference>
<dbReference type="SMART" id="SM00388">
    <property type="entry name" value="HisKA"/>
    <property type="match status" value="1"/>
</dbReference>
<dbReference type="RefSeq" id="WP_163297651.1">
    <property type="nucleotide sequence ID" value="NZ_JAAGRR010000006.1"/>
</dbReference>
<protein>
    <recommendedName>
        <fullName evidence="4">histidine kinase</fullName>
        <ecNumber evidence="4">2.7.13.3</ecNumber>
    </recommendedName>
</protein>
<keyword evidence="12 15" id="KW-1133">Transmembrane helix</keyword>
<keyword evidence="7" id="KW-0808">Transferase</keyword>
<dbReference type="GO" id="GO:0000155">
    <property type="term" value="F:phosphorelay sensor kinase activity"/>
    <property type="evidence" value="ECO:0007669"/>
    <property type="project" value="InterPro"/>
</dbReference>
<feature type="domain" description="PAC" evidence="18">
    <location>
        <begin position="313"/>
        <end position="366"/>
    </location>
</feature>
<feature type="domain" description="HAMP" evidence="19">
    <location>
        <begin position="188"/>
        <end position="240"/>
    </location>
</feature>
<keyword evidence="9" id="KW-0547">Nucleotide-binding</keyword>
<evidence type="ECO:0000256" key="6">
    <source>
        <dbReference type="ARBA" id="ARBA00022553"/>
    </source>
</evidence>
<evidence type="ECO:0000256" key="4">
    <source>
        <dbReference type="ARBA" id="ARBA00012438"/>
    </source>
</evidence>
<dbReference type="InterPro" id="IPR004358">
    <property type="entry name" value="Sig_transdc_His_kin-like_C"/>
</dbReference>
<dbReference type="NCBIfam" id="TIGR00229">
    <property type="entry name" value="sensory_box"/>
    <property type="match status" value="1"/>
</dbReference>
<gene>
    <name evidence="20" type="ORF">G3N55_01305</name>
</gene>
<dbReference type="PROSITE" id="PS50109">
    <property type="entry name" value="HIS_KIN"/>
    <property type="match status" value="1"/>
</dbReference>
<evidence type="ECO:0000256" key="15">
    <source>
        <dbReference type="SAM" id="Phobius"/>
    </source>
</evidence>
<evidence type="ECO:0000256" key="12">
    <source>
        <dbReference type="ARBA" id="ARBA00022989"/>
    </source>
</evidence>
<dbReference type="InterPro" id="IPR035965">
    <property type="entry name" value="PAS-like_dom_sf"/>
</dbReference>
<dbReference type="InterPro" id="IPR000014">
    <property type="entry name" value="PAS"/>
</dbReference>
<dbReference type="GO" id="GO:0006355">
    <property type="term" value="P:regulation of DNA-templated transcription"/>
    <property type="evidence" value="ECO:0007669"/>
    <property type="project" value="InterPro"/>
</dbReference>
<dbReference type="Pfam" id="PF00512">
    <property type="entry name" value="HisKA"/>
    <property type="match status" value="1"/>
</dbReference>
<evidence type="ECO:0000256" key="1">
    <source>
        <dbReference type="ARBA" id="ARBA00000085"/>
    </source>
</evidence>
<dbReference type="Gene3D" id="3.30.450.20">
    <property type="entry name" value="PAS domain"/>
    <property type="match status" value="1"/>
</dbReference>
<evidence type="ECO:0000256" key="14">
    <source>
        <dbReference type="ARBA" id="ARBA00023136"/>
    </source>
</evidence>
<dbReference type="EC" id="2.7.13.3" evidence="4"/>
<keyword evidence="13" id="KW-0902">Two-component regulatory system</keyword>
<keyword evidence="21" id="KW-1185">Reference proteome</keyword>
<dbReference type="CDD" id="cd00075">
    <property type="entry name" value="HATPase"/>
    <property type="match status" value="1"/>
</dbReference>
<dbReference type="InterPro" id="IPR013767">
    <property type="entry name" value="PAS_fold"/>
</dbReference>
<dbReference type="InterPro" id="IPR003594">
    <property type="entry name" value="HATPase_dom"/>
</dbReference>
<proteinExistence type="predicted"/>
<feature type="transmembrane region" description="Helical" evidence="15">
    <location>
        <begin position="168"/>
        <end position="187"/>
    </location>
</feature>
<evidence type="ECO:0000256" key="11">
    <source>
        <dbReference type="ARBA" id="ARBA00022840"/>
    </source>
</evidence>
<dbReference type="GO" id="GO:0030295">
    <property type="term" value="F:protein kinase activator activity"/>
    <property type="evidence" value="ECO:0007669"/>
    <property type="project" value="TreeGrafter"/>
</dbReference>
<evidence type="ECO:0000256" key="3">
    <source>
        <dbReference type="ARBA" id="ARBA00004236"/>
    </source>
</evidence>
<feature type="transmembrane region" description="Helical" evidence="15">
    <location>
        <begin position="6"/>
        <end position="30"/>
    </location>
</feature>
<dbReference type="PRINTS" id="PR00344">
    <property type="entry name" value="BCTRLSENSOR"/>
</dbReference>
<dbReference type="Gene3D" id="6.10.340.10">
    <property type="match status" value="1"/>
</dbReference>
<evidence type="ECO:0000259" key="16">
    <source>
        <dbReference type="PROSITE" id="PS50109"/>
    </source>
</evidence>
<dbReference type="InterPro" id="IPR003660">
    <property type="entry name" value="HAMP_dom"/>
</dbReference>
<sequence>MKGRRLQWQLFAAFAGVSLLVFSGLTWQYVDAMRGFHRDQAAAGLEQVARGLLPEIRPLVAAGRLAALRALCRRAGREAGVRITVILPGGRVAADSERDPATMDNHADRPEVMAALASGRGVAERYSHTLRTEMLYVAVAAPEGAVVVRAALPETSVRAALAGLRGRLLAVALAVLALALGASFLVARRISRPLENLRLGAQLFAEGALDYRLHVPDSEETRGLAAAMNAMAAQLGDRLETIRRQRNQTEAILSSMREGVVAVDADRRVITVNEAALRLFRRRAEDVCGRPIQEVLRNPYLQRFLGDVLHDGAPREGEMVLRVGGTERNLHLNGTILRDAAGRKIGAVAVLHDVTRLRRLEHLRRDFVANVSHELRTPVTSIRGFAETLLDEELDPAERRRFLEIVHRQAERLGDLVEDLLALSRIEREVEAEAVRLEPGPVAAVVQGAVEACRPAAKRRRVRLSAECPADLEASMEPRLLEQALVNLLDNAVKYSPEGGEVEVTAAREGGEVVVRVRDQGPGIPREHLPRIFERFYRVDKARSRELGGTGLGLAIVKHVMQAHGGRVTVESEPGKGSVFALHLPG</sequence>
<dbReference type="FunFam" id="3.30.565.10:FF:000006">
    <property type="entry name" value="Sensor histidine kinase WalK"/>
    <property type="match status" value="1"/>
</dbReference>
<evidence type="ECO:0000256" key="7">
    <source>
        <dbReference type="ARBA" id="ARBA00022679"/>
    </source>
</evidence>
<comment type="caution">
    <text evidence="20">The sequence shown here is derived from an EMBL/GenBank/DDBJ whole genome shotgun (WGS) entry which is preliminary data.</text>
</comment>
<name>A0A6N9TM28_DISTH</name>
<evidence type="ECO:0000256" key="9">
    <source>
        <dbReference type="ARBA" id="ARBA00022741"/>
    </source>
</evidence>
<comment type="subcellular location">
    <subcellularLocation>
        <location evidence="3">Cell membrane</location>
    </subcellularLocation>
    <subcellularLocation>
        <location evidence="2">Membrane</location>
        <topology evidence="2">Multi-pass membrane protein</topology>
    </subcellularLocation>
</comment>
<dbReference type="Gene3D" id="3.30.565.10">
    <property type="entry name" value="Histidine kinase-like ATPase, C-terminal domain"/>
    <property type="match status" value="1"/>
</dbReference>
<evidence type="ECO:0000256" key="13">
    <source>
        <dbReference type="ARBA" id="ARBA00023012"/>
    </source>
</evidence>
<evidence type="ECO:0000313" key="20">
    <source>
        <dbReference type="EMBL" id="NDY41490.1"/>
    </source>
</evidence>
<dbReference type="SMART" id="SM00304">
    <property type="entry name" value="HAMP"/>
    <property type="match status" value="1"/>
</dbReference>
<dbReference type="InterPro" id="IPR050351">
    <property type="entry name" value="BphY/WalK/GraS-like"/>
</dbReference>
<organism evidence="20 21">
    <name type="scientific">Dissulfurirhabdus thermomarina</name>
    <dbReference type="NCBI Taxonomy" id="1765737"/>
    <lineage>
        <taxon>Bacteria</taxon>
        <taxon>Deltaproteobacteria</taxon>
        <taxon>Dissulfurirhabdaceae</taxon>
        <taxon>Dissulfurirhabdus</taxon>
    </lineage>
</organism>
<dbReference type="PROSITE" id="PS50113">
    <property type="entry name" value="PAC"/>
    <property type="match status" value="1"/>
</dbReference>
<dbReference type="PANTHER" id="PTHR42878">
    <property type="entry name" value="TWO-COMPONENT HISTIDINE KINASE"/>
    <property type="match status" value="1"/>
</dbReference>
<keyword evidence="11" id="KW-0067">ATP-binding</keyword>
<dbReference type="SUPFAM" id="SSF47384">
    <property type="entry name" value="Homodimeric domain of signal transducing histidine kinase"/>
    <property type="match status" value="1"/>
</dbReference>
<dbReference type="SUPFAM" id="SSF55874">
    <property type="entry name" value="ATPase domain of HSP90 chaperone/DNA topoisomerase II/histidine kinase"/>
    <property type="match status" value="1"/>
</dbReference>
<keyword evidence="14 15" id="KW-0472">Membrane</keyword>
<dbReference type="Pfam" id="PF00672">
    <property type="entry name" value="HAMP"/>
    <property type="match status" value="1"/>
</dbReference>
<dbReference type="PROSITE" id="PS50112">
    <property type="entry name" value="PAS"/>
    <property type="match status" value="1"/>
</dbReference>
<dbReference type="Proteomes" id="UP000469346">
    <property type="component" value="Unassembled WGS sequence"/>
</dbReference>
<dbReference type="AlphaFoldDB" id="A0A6N9TM28"/>
<keyword evidence="8 15" id="KW-0812">Transmembrane</keyword>